<feature type="transmembrane region" description="Helical" evidence="1">
    <location>
        <begin position="304"/>
        <end position="324"/>
    </location>
</feature>
<accession>A0A833DUF5</accession>
<comment type="caution">
    <text evidence="2">The sequence shown here is derived from an EMBL/GenBank/DDBJ whole genome shotgun (WGS) entry which is preliminary data.</text>
</comment>
<keyword evidence="1" id="KW-0812">Transmembrane</keyword>
<evidence type="ECO:0000313" key="3">
    <source>
        <dbReference type="Proteomes" id="UP000605805"/>
    </source>
</evidence>
<dbReference type="Proteomes" id="UP000605805">
    <property type="component" value="Unassembled WGS sequence"/>
</dbReference>
<dbReference type="AlphaFoldDB" id="A0A833DUF5"/>
<proteinExistence type="predicted"/>
<feature type="transmembrane region" description="Helical" evidence="1">
    <location>
        <begin position="125"/>
        <end position="148"/>
    </location>
</feature>
<protein>
    <submittedName>
        <fullName evidence="2">Uncharacterized protein</fullName>
    </submittedName>
</protein>
<evidence type="ECO:0000313" key="2">
    <source>
        <dbReference type="EMBL" id="HIP56859.1"/>
    </source>
</evidence>
<sequence length="372" mass="40921">MRMRILFEVIPRIISLLILWECMDFLLRYGTQLFKGFETLLLTPSSAIMNILTLVASVVAIATVVTASPLLYVVSLTLLAIAKGSAGTLVSFQSIVGLIAMLVMDHVKSVYREEQMKYVKYRRRVLALISIATLCIGMSMLCIVVATYVTQFIMAMKALGMGVGGNHILSLLFSNPLVQIAIALVLIKLFYRLIVEGFDIVSLFLYPSKRVALNVLTSRRDIDVVISTPLQTLQSVIVSSFVAPPLYAVLYSVVLPLLKEYLPFVSVLESIVIRAVIAITIFILVSLAIKTISVDLLVGNVKRVLIASLTMLIAIYGASVTLTLQKAGDVVYALLNPDIDTLSKLVERVYTGYYLLFFYVLNALLQLVGVAP</sequence>
<feature type="transmembrane region" description="Helical" evidence="1">
    <location>
        <begin position="271"/>
        <end position="292"/>
    </location>
</feature>
<gene>
    <name evidence="2" type="ORF">EYH02_02150</name>
</gene>
<evidence type="ECO:0000256" key="1">
    <source>
        <dbReference type="SAM" id="Phobius"/>
    </source>
</evidence>
<name>A0A833DUF5_9CREN</name>
<organism evidence="2 3">
    <name type="scientific">Ignisphaera aggregans</name>
    <dbReference type="NCBI Taxonomy" id="334771"/>
    <lineage>
        <taxon>Archaea</taxon>
        <taxon>Thermoproteota</taxon>
        <taxon>Thermoprotei</taxon>
        <taxon>Desulfurococcales</taxon>
        <taxon>Desulfurococcaceae</taxon>
        <taxon>Ignisphaera</taxon>
    </lineage>
</organism>
<feature type="transmembrane region" description="Helical" evidence="1">
    <location>
        <begin position="6"/>
        <end position="27"/>
    </location>
</feature>
<keyword evidence="1" id="KW-1133">Transmembrane helix</keyword>
<feature type="transmembrane region" description="Helical" evidence="1">
    <location>
        <begin position="48"/>
        <end position="74"/>
    </location>
</feature>
<feature type="transmembrane region" description="Helical" evidence="1">
    <location>
        <begin position="168"/>
        <end position="191"/>
    </location>
</feature>
<feature type="transmembrane region" description="Helical" evidence="1">
    <location>
        <begin position="352"/>
        <end position="371"/>
    </location>
</feature>
<keyword evidence="1" id="KW-0472">Membrane</keyword>
<feature type="transmembrane region" description="Helical" evidence="1">
    <location>
        <begin position="236"/>
        <end position="259"/>
    </location>
</feature>
<reference evidence="2" key="1">
    <citation type="journal article" date="2020" name="ISME J.">
        <title>Gammaproteobacteria mediating utilization of methyl-, sulfur- and petroleum organic compounds in deep ocean hydrothermal plumes.</title>
        <authorList>
            <person name="Zhou Z."/>
            <person name="Liu Y."/>
            <person name="Pan J."/>
            <person name="Cron B.R."/>
            <person name="Toner B.M."/>
            <person name="Anantharaman K."/>
            <person name="Breier J.A."/>
            <person name="Dick G.J."/>
            <person name="Li M."/>
        </authorList>
    </citation>
    <scope>NUCLEOTIDE SEQUENCE</scope>
    <source>
        <strain evidence="2">SZUA-1435</strain>
    </source>
</reference>
<dbReference type="EMBL" id="DQTV01000042">
    <property type="protein sequence ID" value="HIP56859.1"/>
    <property type="molecule type" value="Genomic_DNA"/>
</dbReference>